<keyword evidence="3" id="KW-0663">Pyridoxal phosphate</keyword>
<dbReference type="NCBIfam" id="NF041359">
    <property type="entry name" value="GntG_guanitoxin"/>
    <property type="match status" value="1"/>
</dbReference>
<evidence type="ECO:0000313" key="8">
    <source>
        <dbReference type="EMBL" id="SSX25680.1"/>
    </source>
</evidence>
<dbReference type="Gene3D" id="3.40.640.10">
    <property type="entry name" value="Type I PLP-dependent aspartate aminotransferase-like (Major domain)"/>
    <property type="match status" value="1"/>
</dbReference>
<dbReference type="EMBL" id="UFQT01000608">
    <property type="protein sequence ID" value="SSX25680.1"/>
    <property type="molecule type" value="Genomic_DNA"/>
</dbReference>
<reference evidence="7" key="1">
    <citation type="submission" date="2018-04" db="EMBL/GenBank/DDBJ databases">
        <authorList>
            <person name="Go L.Y."/>
            <person name="Mitchell J.A."/>
        </authorList>
    </citation>
    <scope>NUCLEOTIDE SEQUENCE</scope>
    <source>
        <tissue evidence="7">Whole organism</tissue>
    </source>
</reference>
<dbReference type="CDD" id="cd06502">
    <property type="entry name" value="TA_like"/>
    <property type="match status" value="1"/>
</dbReference>
<evidence type="ECO:0000256" key="5">
    <source>
        <dbReference type="PIRSR" id="PIRSR017617-1"/>
    </source>
</evidence>
<dbReference type="VEuPathDB" id="VectorBase:CSON012652"/>
<accession>A0A336KLE6</accession>
<proteinExistence type="inferred from homology"/>
<dbReference type="InterPro" id="IPR001597">
    <property type="entry name" value="ArAA_b-elim_lyase/Thr_aldolase"/>
</dbReference>
<protein>
    <submittedName>
        <fullName evidence="7">CSON012652 protein</fullName>
    </submittedName>
</protein>
<feature type="modified residue" description="N6-(pyridoxal phosphate)lysine" evidence="5">
    <location>
        <position position="215"/>
    </location>
</feature>
<dbReference type="OMA" id="VQTNIVI"/>
<comment type="cofactor">
    <cofactor evidence="1">
        <name>pyridoxal 5'-phosphate</name>
        <dbReference type="ChEBI" id="CHEBI:597326"/>
    </cofactor>
</comment>
<dbReference type="AlphaFoldDB" id="A0A336KLE6"/>
<dbReference type="GO" id="GO:0006567">
    <property type="term" value="P:L-threonine catabolic process"/>
    <property type="evidence" value="ECO:0007669"/>
    <property type="project" value="TreeGrafter"/>
</dbReference>
<dbReference type="FunFam" id="3.40.640.10:FF:000030">
    <property type="entry name" value="Low-specificity L-threonine aldolase"/>
    <property type="match status" value="1"/>
</dbReference>
<evidence type="ECO:0000259" key="6">
    <source>
        <dbReference type="Pfam" id="PF01212"/>
    </source>
</evidence>
<reference evidence="8" key="2">
    <citation type="submission" date="2018-07" db="EMBL/GenBank/DDBJ databases">
        <authorList>
            <person name="Quirk P.G."/>
            <person name="Krulwich T.A."/>
        </authorList>
    </citation>
    <scope>NUCLEOTIDE SEQUENCE</scope>
</reference>
<dbReference type="GO" id="GO:0006545">
    <property type="term" value="P:glycine biosynthetic process"/>
    <property type="evidence" value="ECO:0007669"/>
    <property type="project" value="TreeGrafter"/>
</dbReference>
<evidence type="ECO:0000313" key="7">
    <source>
        <dbReference type="EMBL" id="SSX05319.1"/>
    </source>
</evidence>
<name>A0A336KLE6_CULSO</name>
<sequence length="383" mass="42677">MYAKQAAIDNDKYRVVDLRSDTLSVPTEEMRRAMFEAEVGDDVYGEDPTVKELERKAAEMFGKEAALFVPSGTMGNLLAIMVHCSRRGSEAITGNMNHTFLYEQGGAAQIAGVSLNLLPNKPDGTFCLEQLKYNIRGFDVHEPKTSLVLIENTHNMCGGKVLPMEWLQELSEICKENGLKIHMDGARVFCAAEFLGVPVSTVVKDVDSVCFCLSKNLSCPIGSILLGKKDFITEAHRLRKVLGGGMRQVGVIAAAGIVALDQVVPKLKYDHLRAKKIAQAIYDLKSPNFFVDIDTVQTNIFMIQLKNKKVQSNHLADRLKTVTEQEIKDGIVDENGKGIVVKPSSRDWSFIRLVLYLQIDDVLVDLAIKKILYVLREFDRQLL</sequence>
<dbReference type="PANTHER" id="PTHR48097:SF9">
    <property type="entry name" value="L-THREONINE ALDOLASE"/>
    <property type="match status" value="1"/>
</dbReference>
<evidence type="ECO:0000256" key="3">
    <source>
        <dbReference type="ARBA" id="ARBA00022898"/>
    </source>
</evidence>
<gene>
    <name evidence="7" type="primary">CSON012652</name>
</gene>
<dbReference type="PIRSF" id="PIRSF017617">
    <property type="entry name" value="Thr_aldolase"/>
    <property type="match status" value="1"/>
</dbReference>
<evidence type="ECO:0000256" key="4">
    <source>
        <dbReference type="ARBA" id="ARBA00023239"/>
    </source>
</evidence>
<dbReference type="Pfam" id="PF01212">
    <property type="entry name" value="Beta_elim_lyase"/>
    <property type="match status" value="1"/>
</dbReference>
<organism evidence="7">
    <name type="scientific">Culicoides sonorensis</name>
    <name type="common">Biting midge</name>
    <dbReference type="NCBI Taxonomy" id="179676"/>
    <lineage>
        <taxon>Eukaryota</taxon>
        <taxon>Metazoa</taxon>
        <taxon>Ecdysozoa</taxon>
        <taxon>Arthropoda</taxon>
        <taxon>Hexapoda</taxon>
        <taxon>Insecta</taxon>
        <taxon>Pterygota</taxon>
        <taxon>Neoptera</taxon>
        <taxon>Endopterygota</taxon>
        <taxon>Diptera</taxon>
        <taxon>Nematocera</taxon>
        <taxon>Chironomoidea</taxon>
        <taxon>Ceratopogonidae</taxon>
        <taxon>Ceratopogoninae</taxon>
        <taxon>Culicoides</taxon>
        <taxon>Monoculicoides</taxon>
    </lineage>
</organism>
<dbReference type="Gene3D" id="3.90.1150.10">
    <property type="entry name" value="Aspartate Aminotransferase, domain 1"/>
    <property type="match status" value="1"/>
</dbReference>
<dbReference type="GO" id="GO:0005829">
    <property type="term" value="C:cytosol"/>
    <property type="evidence" value="ECO:0007669"/>
    <property type="project" value="TreeGrafter"/>
</dbReference>
<dbReference type="SUPFAM" id="SSF53383">
    <property type="entry name" value="PLP-dependent transferases"/>
    <property type="match status" value="1"/>
</dbReference>
<dbReference type="InterPro" id="IPR015422">
    <property type="entry name" value="PyrdxlP-dep_Trfase_small"/>
</dbReference>
<evidence type="ECO:0000256" key="1">
    <source>
        <dbReference type="ARBA" id="ARBA00001933"/>
    </source>
</evidence>
<dbReference type="InterPro" id="IPR015421">
    <property type="entry name" value="PyrdxlP-dep_Trfase_major"/>
</dbReference>
<feature type="domain" description="Aromatic amino acid beta-eliminating lyase/threonine aldolase" evidence="6">
    <location>
        <begin position="17"/>
        <end position="305"/>
    </location>
</feature>
<evidence type="ECO:0000256" key="2">
    <source>
        <dbReference type="ARBA" id="ARBA00006966"/>
    </source>
</evidence>
<comment type="similarity">
    <text evidence="2">Belongs to the threonine aldolase family.</text>
</comment>
<dbReference type="InterPro" id="IPR015424">
    <property type="entry name" value="PyrdxlP-dep_Trfase"/>
</dbReference>
<dbReference type="PANTHER" id="PTHR48097">
    <property type="entry name" value="L-THREONINE ALDOLASE-RELATED"/>
    <property type="match status" value="1"/>
</dbReference>
<dbReference type="GO" id="GO:0008732">
    <property type="term" value="F:L-allo-threonine aldolase activity"/>
    <property type="evidence" value="ECO:0007669"/>
    <property type="project" value="TreeGrafter"/>
</dbReference>
<dbReference type="EMBL" id="UFQS01000608">
    <property type="protein sequence ID" value="SSX05319.1"/>
    <property type="molecule type" value="Genomic_DNA"/>
</dbReference>
<keyword evidence="4" id="KW-0456">Lyase</keyword>
<dbReference type="InterPro" id="IPR023603">
    <property type="entry name" value="Low_specificity_L-TA-like"/>
</dbReference>